<comment type="caution">
    <text evidence="3">The sequence shown here is derived from an EMBL/GenBank/DDBJ whole genome shotgun (WGS) entry which is preliminary data.</text>
</comment>
<evidence type="ECO:0000313" key="3">
    <source>
        <dbReference type="EMBL" id="MDD7971010.1"/>
    </source>
</evidence>
<dbReference type="InterPro" id="IPR016032">
    <property type="entry name" value="Sig_transdc_resp-reg_C-effctor"/>
</dbReference>
<feature type="transmembrane region" description="Helical" evidence="1">
    <location>
        <begin position="51"/>
        <end position="72"/>
    </location>
</feature>
<dbReference type="PRINTS" id="PR00038">
    <property type="entry name" value="HTHLUXR"/>
</dbReference>
<gene>
    <name evidence="3" type="ORF">PUT78_07855</name>
</gene>
<dbReference type="CDD" id="cd06170">
    <property type="entry name" value="LuxR_C_like"/>
    <property type="match status" value="1"/>
</dbReference>
<dbReference type="RefSeq" id="WP_274351697.1">
    <property type="nucleotide sequence ID" value="NZ_JAQZSM010000005.1"/>
</dbReference>
<sequence>MNNKPVFKRSTVIGLSALVFVQVMCAAFFILELATDVLGLRHWAVAWEVREALQIGASLSLLLGALASIMLLRSTLHRVHKVEQQLRTASGLFLEVMEDQFCLWGLSPAEKDVALFAIRGYSNQEIARARGKSEATIKTQLNAVFRKANVAGRPALVSHFIDILAAQAPQP</sequence>
<feature type="transmembrane region" description="Helical" evidence="1">
    <location>
        <begin position="12"/>
        <end position="31"/>
    </location>
</feature>
<dbReference type="SMART" id="SM00421">
    <property type="entry name" value="HTH_LUXR"/>
    <property type="match status" value="1"/>
</dbReference>
<dbReference type="PROSITE" id="PS50043">
    <property type="entry name" value="HTH_LUXR_2"/>
    <property type="match status" value="1"/>
</dbReference>
<keyword evidence="1" id="KW-0472">Membrane</keyword>
<dbReference type="EMBL" id="JAQZSM010000005">
    <property type="protein sequence ID" value="MDD7971010.1"/>
    <property type="molecule type" value="Genomic_DNA"/>
</dbReference>
<evidence type="ECO:0000256" key="1">
    <source>
        <dbReference type="SAM" id="Phobius"/>
    </source>
</evidence>
<name>A0ABT5T7A5_9RHOB</name>
<reference evidence="3" key="1">
    <citation type="submission" date="2023-02" db="EMBL/GenBank/DDBJ databases">
        <title>Description of Roseinatronobacter alkalisoli sp. nov., an alkaliphilic bacerium isolated from soda soil.</title>
        <authorList>
            <person name="Wei W."/>
        </authorList>
    </citation>
    <scope>NUCLEOTIDE SEQUENCE</scope>
    <source>
        <strain evidence="3">HJB301</strain>
    </source>
</reference>
<dbReference type="Pfam" id="PF00196">
    <property type="entry name" value="GerE"/>
    <property type="match status" value="1"/>
</dbReference>
<dbReference type="InterPro" id="IPR000792">
    <property type="entry name" value="Tscrpt_reg_LuxR_C"/>
</dbReference>
<dbReference type="Proteomes" id="UP001431784">
    <property type="component" value="Unassembled WGS sequence"/>
</dbReference>
<organism evidence="3 4">
    <name type="scientific">Roseinatronobacter alkalisoli</name>
    <dbReference type="NCBI Taxonomy" id="3028235"/>
    <lineage>
        <taxon>Bacteria</taxon>
        <taxon>Pseudomonadati</taxon>
        <taxon>Pseudomonadota</taxon>
        <taxon>Alphaproteobacteria</taxon>
        <taxon>Rhodobacterales</taxon>
        <taxon>Paracoccaceae</taxon>
        <taxon>Roseinatronobacter</taxon>
    </lineage>
</organism>
<keyword evidence="4" id="KW-1185">Reference proteome</keyword>
<dbReference type="SUPFAM" id="SSF46894">
    <property type="entry name" value="C-terminal effector domain of the bipartite response regulators"/>
    <property type="match status" value="1"/>
</dbReference>
<proteinExistence type="predicted"/>
<evidence type="ECO:0000313" key="4">
    <source>
        <dbReference type="Proteomes" id="UP001431784"/>
    </source>
</evidence>
<dbReference type="Gene3D" id="1.10.10.10">
    <property type="entry name" value="Winged helix-like DNA-binding domain superfamily/Winged helix DNA-binding domain"/>
    <property type="match status" value="1"/>
</dbReference>
<protein>
    <submittedName>
        <fullName evidence="3">Helix-turn-helix transcriptional regulator</fullName>
    </submittedName>
</protein>
<evidence type="ECO:0000259" key="2">
    <source>
        <dbReference type="PROSITE" id="PS50043"/>
    </source>
</evidence>
<keyword evidence="1" id="KW-1133">Transmembrane helix</keyword>
<accession>A0ABT5T7A5</accession>
<keyword evidence="1" id="KW-0812">Transmembrane</keyword>
<feature type="domain" description="HTH luxR-type" evidence="2">
    <location>
        <begin position="96"/>
        <end position="164"/>
    </location>
</feature>
<dbReference type="InterPro" id="IPR036388">
    <property type="entry name" value="WH-like_DNA-bd_sf"/>
</dbReference>